<gene>
    <name evidence="1" type="ORF">AA14337_3356</name>
</gene>
<evidence type="ECO:0000313" key="1">
    <source>
        <dbReference type="EMBL" id="GBQ86568.1"/>
    </source>
</evidence>
<reference evidence="1" key="1">
    <citation type="submission" date="2013-04" db="EMBL/GenBank/DDBJ databases">
        <title>The genome sequencing project of 58 acetic acid bacteria.</title>
        <authorList>
            <person name="Okamoto-Kainuma A."/>
            <person name="Ishikawa M."/>
            <person name="Umino S."/>
            <person name="Koizumi Y."/>
            <person name="Shiwa Y."/>
            <person name="Yoshikawa H."/>
            <person name="Matsutani M."/>
            <person name="Matsushita K."/>
        </authorList>
    </citation>
    <scope>NUCLEOTIDE SEQUENCE</scope>
    <source>
        <strain evidence="1">DSM 14337</strain>
    </source>
</reference>
<proteinExistence type="predicted"/>
<name>A0ABQ0Q132_9PROT</name>
<accession>A0ABQ0Q132</accession>
<sequence>MAYYHLTPARNLDSIIRRGLLPSIGAHSEAANEARAAIYLFSSIDALEDGLTNWLGDQFDDDEQLALLKVTLPEGAATVSDAGYEVACLSPIPSAHIEILCENDLELDMDCLRQKEARPAMQDECAPAVT</sequence>
<dbReference type="EMBL" id="BAPF01000059">
    <property type="protein sequence ID" value="GBQ86568.1"/>
    <property type="molecule type" value="Genomic_DNA"/>
</dbReference>
<dbReference type="Proteomes" id="UP001065047">
    <property type="component" value="Unassembled WGS sequence"/>
</dbReference>
<evidence type="ECO:0000313" key="2">
    <source>
        <dbReference type="Proteomes" id="UP001065047"/>
    </source>
</evidence>
<protein>
    <submittedName>
        <fullName evidence="1">Uncharacterized protein</fullName>
    </submittedName>
</protein>
<keyword evidence="2" id="KW-1185">Reference proteome</keyword>
<comment type="caution">
    <text evidence="1">The sequence shown here is derived from an EMBL/GenBank/DDBJ whole genome shotgun (WGS) entry which is preliminary data.</text>
</comment>
<organism evidence="1 2">
    <name type="scientific">Acetobacter malorum DSM 14337</name>
    <dbReference type="NCBI Taxonomy" id="1307910"/>
    <lineage>
        <taxon>Bacteria</taxon>
        <taxon>Pseudomonadati</taxon>
        <taxon>Pseudomonadota</taxon>
        <taxon>Alphaproteobacteria</taxon>
        <taxon>Acetobacterales</taxon>
        <taxon>Acetobacteraceae</taxon>
        <taxon>Acetobacter</taxon>
    </lineage>
</organism>